<evidence type="ECO:0000313" key="3">
    <source>
        <dbReference type="Proteomes" id="UP000265427"/>
    </source>
</evidence>
<dbReference type="Proteomes" id="UP000265427">
    <property type="component" value="Unassembled WGS sequence"/>
</dbReference>
<feature type="region of interest" description="Disordered" evidence="1">
    <location>
        <begin position="79"/>
        <end position="102"/>
    </location>
</feature>
<evidence type="ECO:0000313" key="2">
    <source>
        <dbReference type="EMBL" id="RHY04179.1"/>
    </source>
</evidence>
<dbReference type="EMBL" id="QUSZ01006906">
    <property type="protein sequence ID" value="RHY04179.1"/>
    <property type="molecule type" value="Genomic_DNA"/>
</dbReference>
<comment type="caution">
    <text evidence="2">The sequence shown here is derived from an EMBL/GenBank/DDBJ whole genome shotgun (WGS) entry which is preliminary data.</text>
</comment>
<gene>
    <name evidence="2" type="ORF">DYB36_007909</name>
</gene>
<dbReference type="AlphaFoldDB" id="A0A397AEJ3"/>
<evidence type="ECO:0000256" key="1">
    <source>
        <dbReference type="SAM" id="MobiDB-lite"/>
    </source>
</evidence>
<sequence length="168" mass="18927">MTRCNWWNLDIPLLKSHHPLCYHQLQICHLVITSYPADKPMTLATRHAAATTSSSFAEDFKVLVKQTLNSTYEPCIEGGASPPLGHPGIDSTTRRPVHDTRSGCSQPIEIDWNRRRTHSLDELDARDMHLRRKLHSSDAASNENEFWTCGSPTGVDDDDDDCIFALDL</sequence>
<organism evidence="2 3">
    <name type="scientific">Aphanomyces astaci</name>
    <name type="common">Crayfish plague agent</name>
    <dbReference type="NCBI Taxonomy" id="112090"/>
    <lineage>
        <taxon>Eukaryota</taxon>
        <taxon>Sar</taxon>
        <taxon>Stramenopiles</taxon>
        <taxon>Oomycota</taxon>
        <taxon>Saprolegniomycetes</taxon>
        <taxon>Saprolegniales</taxon>
        <taxon>Verrucalvaceae</taxon>
        <taxon>Aphanomyces</taxon>
    </lineage>
</organism>
<feature type="compositionally biased region" description="Basic and acidic residues" evidence="1">
    <location>
        <begin position="92"/>
        <end position="101"/>
    </location>
</feature>
<proteinExistence type="predicted"/>
<accession>A0A397AEJ3</accession>
<name>A0A397AEJ3_APHAT</name>
<dbReference type="VEuPathDB" id="FungiDB:H257_17688"/>
<reference evidence="2 3" key="1">
    <citation type="submission" date="2018-08" db="EMBL/GenBank/DDBJ databases">
        <title>Aphanomyces genome sequencing and annotation.</title>
        <authorList>
            <person name="Minardi D."/>
            <person name="Oidtmann B."/>
            <person name="Van Der Giezen M."/>
            <person name="Studholme D.J."/>
        </authorList>
    </citation>
    <scope>NUCLEOTIDE SEQUENCE [LARGE SCALE GENOMIC DNA]</scope>
    <source>
        <strain evidence="2 3">Kv</strain>
    </source>
</reference>
<protein>
    <submittedName>
        <fullName evidence="2">Uncharacterized protein</fullName>
    </submittedName>
</protein>